<keyword evidence="2" id="KW-1185">Reference proteome</keyword>
<accession>A0A0R3MNW6</accession>
<proteinExistence type="predicted"/>
<evidence type="ECO:0000313" key="1">
    <source>
        <dbReference type="EMBL" id="KRR21847.1"/>
    </source>
</evidence>
<gene>
    <name evidence="1" type="ORF">CQ13_07360</name>
</gene>
<dbReference type="AlphaFoldDB" id="A0A0R3MNW6"/>
<evidence type="ECO:0000313" key="2">
    <source>
        <dbReference type="Proteomes" id="UP000052023"/>
    </source>
</evidence>
<sequence length="74" mass="8154">MLVERGIQVMNFEVVGGAYAIASNYLRKSGAIADIQVTDERLLAIIVKLFRRGEFNRIRLANRAIATFEAGALA</sequence>
<organism evidence="1 2">
    <name type="scientific">Bradyrhizobium retamae</name>
    <dbReference type="NCBI Taxonomy" id="1300035"/>
    <lineage>
        <taxon>Bacteria</taxon>
        <taxon>Pseudomonadati</taxon>
        <taxon>Pseudomonadota</taxon>
        <taxon>Alphaproteobacteria</taxon>
        <taxon>Hyphomicrobiales</taxon>
        <taxon>Nitrobacteraceae</taxon>
        <taxon>Bradyrhizobium</taxon>
    </lineage>
</organism>
<name>A0A0R3MNW6_9BRAD</name>
<dbReference type="Proteomes" id="UP000052023">
    <property type="component" value="Unassembled WGS sequence"/>
</dbReference>
<reference evidence="1 2" key="1">
    <citation type="submission" date="2014-03" db="EMBL/GenBank/DDBJ databases">
        <title>Bradyrhizobium valentinum sp. nov., isolated from effective nodules of Lupinus mariae-josephae, a lupine endemic of basic-lime soils in Eastern Spain.</title>
        <authorList>
            <person name="Duran D."/>
            <person name="Rey L."/>
            <person name="Navarro A."/>
            <person name="Busquets A."/>
            <person name="Imperial J."/>
            <person name="Ruiz-Argueso T."/>
        </authorList>
    </citation>
    <scope>NUCLEOTIDE SEQUENCE [LARGE SCALE GENOMIC DNA]</scope>
    <source>
        <strain evidence="1 2">Ro19</strain>
    </source>
</reference>
<protein>
    <submittedName>
        <fullName evidence="1">Uncharacterized protein</fullName>
    </submittedName>
</protein>
<dbReference type="OrthoDB" id="8251663at2"/>
<dbReference type="RefSeq" id="WP_057845742.1">
    <property type="nucleotide sequence ID" value="NZ_LLYA01000170.1"/>
</dbReference>
<dbReference type="EMBL" id="LLYA01000170">
    <property type="protein sequence ID" value="KRR21847.1"/>
    <property type="molecule type" value="Genomic_DNA"/>
</dbReference>
<comment type="caution">
    <text evidence="1">The sequence shown here is derived from an EMBL/GenBank/DDBJ whole genome shotgun (WGS) entry which is preliminary data.</text>
</comment>